<feature type="domain" description="F-box" evidence="1">
    <location>
        <begin position="500"/>
        <end position="557"/>
    </location>
</feature>
<dbReference type="Pfam" id="PF00646">
    <property type="entry name" value="F-box"/>
    <property type="match status" value="2"/>
</dbReference>
<gene>
    <name evidence="2" type="ORF">HID58_005043</name>
</gene>
<dbReference type="InterPro" id="IPR055411">
    <property type="entry name" value="LRR_FXL15/At3g58940/PEG3-like"/>
</dbReference>
<dbReference type="Pfam" id="PF24758">
    <property type="entry name" value="LRR_At5g56370"/>
    <property type="match status" value="2"/>
</dbReference>
<keyword evidence="3" id="KW-1185">Reference proteome</keyword>
<dbReference type="SUPFAM" id="SSF52047">
    <property type="entry name" value="RNI-like"/>
    <property type="match status" value="2"/>
</dbReference>
<dbReference type="InterPro" id="IPR006566">
    <property type="entry name" value="FBD"/>
</dbReference>
<dbReference type="InterPro" id="IPR053781">
    <property type="entry name" value="F-box_AtFBL13-like"/>
</dbReference>
<dbReference type="InterPro" id="IPR050232">
    <property type="entry name" value="FBL13/AtMIF1-like"/>
</dbReference>
<dbReference type="PANTHER" id="PTHR31900:SF34">
    <property type="entry name" value="EMB|CAB62440.1-RELATED"/>
    <property type="match status" value="1"/>
</dbReference>
<evidence type="ECO:0000259" key="1">
    <source>
        <dbReference type="PROSITE" id="PS50181"/>
    </source>
</evidence>
<dbReference type="InterPro" id="IPR032675">
    <property type="entry name" value="LRR_dom_sf"/>
</dbReference>
<proteinExistence type="predicted"/>
<dbReference type="Proteomes" id="UP000824890">
    <property type="component" value="Unassembled WGS sequence"/>
</dbReference>
<dbReference type="Pfam" id="PF08387">
    <property type="entry name" value="FBD"/>
    <property type="match status" value="2"/>
</dbReference>
<dbReference type="InterPro" id="IPR001810">
    <property type="entry name" value="F-box_dom"/>
</dbReference>
<comment type="caution">
    <text evidence="2">The sequence shown here is derived from an EMBL/GenBank/DDBJ whole genome shotgun (WGS) entry which is preliminary data.</text>
</comment>
<dbReference type="SMART" id="SM00579">
    <property type="entry name" value="FBD"/>
    <property type="match status" value="2"/>
</dbReference>
<evidence type="ECO:0000313" key="2">
    <source>
        <dbReference type="EMBL" id="KAH0937582.1"/>
    </source>
</evidence>
<reference evidence="2 3" key="1">
    <citation type="submission" date="2021-05" db="EMBL/GenBank/DDBJ databases">
        <title>Genome Assembly of Synthetic Allotetraploid Brassica napus Reveals Homoeologous Exchanges between Subgenomes.</title>
        <authorList>
            <person name="Davis J.T."/>
        </authorList>
    </citation>
    <scope>NUCLEOTIDE SEQUENCE [LARGE SCALE GENOMIC DNA]</scope>
    <source>
        <strain evidence="3">cv. Da-Ae</strain>
        <tissue evidence="2">Seedling</tissue>
    </source>
</reference>
<dbReference type="EMBL" id="JAGKQM010000002">
    <property type="protein sequence ID" value="KAH0937582.1"/>
    <property type="molecule type" value="Genomic_DNA"/>
</dbReference>
<sequence>MPELVETDLDIVYDKLDKLLGALTFLCTCEPEWQSLLVCMLKVTPKLRVLKLKRTHKDCRKGGYWNQSVCKSFEWRKYKGTKDHRDVTHLYLEELLLSENGENPRYMILKTNMRCSRSYHSLPELQLLVKILSSLPAKDVVITMVLSKRWKFLWTLVPTLAYDHATYQNAEGTRFSPFVYSSLLLHEAPVLETLRLKLDRESATAVDIGVWVKTAVKRSVRELDIDINSPSILTPVTLPWSLFAGGCKTLATLKLSNMTLVNASSSLPASFPSLKNLSFVKMKYPSEEFINKLLASCPVLDDLAVEQCSGDEAYGFVIDTPSLVSFDIVDHCGELCVVESNMPEIVYVNLDINYRRPWKMLSSLSSVKQLELCLTSSKEYPVGIVFHNLVHLMICTCETEWLNLLLCVLKDSPKLQGLRIEQYHNIRTGEQRPCWKEPSSVPGCVLTSLETLEWVKYEGTEDEKVAAAFIFRNARFLKKATISSSSTDPVKKLEMLKGLSFLSSQLPEDLLLRILSELPTANDVVATMVLSKRWQPLWKSVPKLVFDDDDDDSYQNIDTRRFSRFVDYFLILHEAPIDTLHFELTQTFDVLDIVLWITIAVQRRVRYLKINIDCASSTTPVILPRSLYKCCGMLVTLNLTSVTLTDASTLPSFSTLKTLRLLSVKYPGDEFVRRLLSSCHVLEDLEVEQCNDDNVTIFTVKVPSLRTASLYKASDRCTEDEDGFVIDAPSLGLLKLYDYSGSFCIVEKDMPNIIDADVFVNHYPSTEILSSITSVKRLDLCLSYSKDAYSDGSVFHRLVHLKICTCATEWLNLLMCVLRDSPKLRAIKLRQCHDIRDDQPRPCWNEPKSVPECLISSLETLKWVNYQGTEEEKEVAAFILRNGRCLKKVAISSEATDSDKKLEMLKELSLFSRRSPNCHLAFD</sequence>
<dbReference type="SUPFAM" id="SSF81383">
    <property type="entry name" value="F-box domain"/>
    <property type="match status" value="2"/>
</dbReference>
<dbReference type="PANTHER" id="PTHR31900">
    <property type="entry name" value="F-BOX/RNI SUPERFAMILY PROTEIN-RELATED"/>
    <property type="match status" value="1"/>
</dbReference>
<dbReference type="CDD" id="cd22160">
    <property type="entry name" value="F-box_AtFBL13-like"/>
    <property type="match status" value="1"/>
</dbReference>
<name>A0ABQ8E868_BRANA</name>
<accession>A0ABQ8E868</accession>
<protein>
    <recommendedName>
        <fullName evidence="1">F-box domain-containing protein</fullName>
    </recommendedName>
</protein>
<dbReference type="PROSITE" id="PS50181">
    <property type="entry name" value="FBOX"/>
    <property type="match status" value="1"/>
</dbReference>
<organism evidence="2 3">
    <name type="scientific">Brassica napus</name>
    <name type="common">Rape</name>
    <dbReference type="NCBI Taxonomy" id="3708"/>
    <lineage>
        <taxon>Eukaryota</taxon>
        <taxon>Viridiplantae</taxon>
        <taxon>Streptophyta</taxon>
        <taxon>Embryophyta</taxon>
        <taxon>Tracheophyta</taxon>
        <taxon>Spermatophyta</taxon>
        <taxon>Magnoliopsida</taxon>
        <taxon>eudicotyledons</taxon>
        <taxon>Gunneridae</taxon>
        <taxon>Pentapetalae</taxon>
        <taxon>rosids</taxon>
        <taxon>malvids</taxon>
        <taxon>Brassicales</taxon>
        <taxon>Brassicaceae</taxon>
        <taxon>Brassiceae</taxon>
        <taxon>Brassica</taxon>
    </lineage>
</organism>
<dbReference type="InterPro" id="IPR036047">
    <property type="entry name" value="F-box-like_dom_sf"/>
</dbReference>
<dbReference type="SMART" id="SM00256">
    <property type="entry name" value="FBOX"/>
    <property type="match status" value="2"/>
</dbReference>
<evidence type="ECO:0000313" key="3">
    <source>
        <dbReference type="Proteomes" id="UP000824890"/>
    </source>
</evidence>
<dbReference type="Gene3D" id="3.80.10.10">
    <property type="entry name" value="Ribonuclease Inhibitor"/>
    <property type="match status" value="2"/>
</dbReference>